<evidence type="ECO:0000259" key="10">
    <source>
        <dbReference type="Pfam" id="PF04316"/>
    </source>
</evidence>
<feature type="domain" description="Anti-sigma-28 factor FlgM C-terminal" evidence="10">
    <location>
        <begin position="44"/>
        <end position="98"/>
    </location>
</feature>
<proteinExistence type="inferred from homology"/>
<keyword evidence="3" id="KW-0678">Repressor</keyword>
<keyword evidence="12" id="KW-1185">Reference proteome</keyword>
<gene>
    <name evidence="11" type="primary">flgM</name>
    <name evidence="11" type="ORF">WNY58_16355</name>
</gene>
<dbReference type="InterPro" id="IPR007412">
    <property type="entry name" value="FlgM"/>
</dbReference>
<evidence type="ECO:0000313" key="11">
    <source>
        <dbReference type="EMBL" id="MEM5537957.1"/>
    </source>
</evidence>
<keyword evidence="11" id="KW-0966">Cell projection</keyword>
<reference evidence="11 12" key="1">
    <citation type="submission" date="2024-03" db="EMBL/GenBank/DDBJ databases">
        <title>Community enrichment and isolation of bacterial strains for fucoidan degradation.</title>
        <authorList>
            <person name="Sichert A."/>
        </authorList>
    </citation>
    <scope>NUCLEOTIDE SEQUENCE [LARGE SCALE GENOMIC DNA]</scope>
    <source>
        <strain evidence="11 12">AS76</strain>
    </source>
</reference>
<evidence type="ECO:0000313" key="12">
    <source>
        <dbReference type="Proteomes" id="UP001449225"/>
    </source>
</evidence>
<dbReference type="EMBL" id="JBBMRA010000024">
    <property type="protein sequence ID" value="MEM5537957.1"/>
    <property type="molecule type" value="Genomic_DNA"/>
</dbReference>
<keyword evidence="5" id="KW-0805">Transcription regulation</keyword>
<dbReference type="InterPro" id="IPR031316">
    <property type="entry name" value="FlgM_C"/>
</dbReference>
<dbReference type="SUPFAM" id="SSF101498">
    <property type="entry name" value="Anti-sigma factor FlgM"/>
    <property type="match status" value="1"/>
</dbReference>
<sequence length="103" mass="11252">MINDLTSLSSSQTANTRARTSEQSNAAKNGNGASVQQSPSNKGDTVNLSNAAQLLQNVEKQLSNTPDVDNERVERLKQEIESGTYQINAERVAEKMLNFDNLL</sequence>
<dbReference type="Pfam" id="PF04316">
    <property type="entry name" value="FlgM"/>
    <property type="match status" value="1"/>
</dbReference>
<evidence type="ECO:0000256" key="2">
    <source>
        <dbReference type="ARBA" id="ARBA00017823"/>
    </source>
</evidence>
<evidence type="ECO:0000256" key="1">
    <source>
        <dbReference type="ARBA" id="ARBA00005322"/>
    </source>
</evidence>
<dbReference type="Proteomes" id="UP001449225">
    <property type="component" value="Unassembled WGS sequence"/>
</dbReference>
<dbReference type="NCBIfam" id="TIGR03824">
    <property type="entry name" value="FlgM_jcvi"/>
    <property type="match status" value="1"/>
</dbReference>
<comment type="function">
    <text evidence="7">Responsible for the coupling of flagellin expression to flagellar assembly by preventing expression of the flagellin genes when a component of the middle class of proteins is defective. It negatively regulates flagellar genes by inhibiting the activity of FliA by directly binding to FliA.</text>
</comment>
<dbReference type="InterPro" id="IPR035890">
    <property type="entry name" value="Anti-sigma-28_factor_FlgM_sf"/>
</dbReference>
<evidence type="ECO:0000256" key="3">
    <source>
        <dbReference type="ARBA" id="ARBA00022491"/>
    </source>
</evidence>
<dbReference type="RefSeq" id="WP_067986647.1">
    <property type="nucleotide sequence ID" value="NZ_JBBMRA010000024.1"/>
</dbReference>
<accession>A0ABU9TXS0</accession>
<evidence type="ECO:0000256" key="8">
    <source>
        <dbReference type="ARBA" id="ARBA00030117"/>
    </source>
</evidence>
<evidence type="ECO:0000256" key="4">
    <source>
        <dbReference type="ARBA" id="ARBA00022795"/>
    </source>
</evidence>
<evidence type="ECO:0000256" key="6">
    <source>
        <dbReference type="ARBA" id="ARBA00023163"/>
    </source>
</evidence>
<evidence type="ECO:0000256" key="7">
    <source>
        <dbReference type="ARBA" id="ARBA00024739"/>
    </source>
</evidence>
<keyword evidence="4" id="KW-1005">Bacterial flagellum biogenesis</keyword>
<name>A0ABU9TXS0_9GAMM</name>
<comment type="caution">
    <text evidence="11">The sequence shown here is derived from an EMBL/GenBank/DDBJ whole genome shotgun (WGS) entry which is preliminary data.</text>
</comment>
<feature type="region of interest" description="Disordered" evidence="9">
    <location>
        <begin position="1"/>
        <end position="49"/>
    </location>
</feature>
<keyword evidence="11" id="KW-0282">Flagellum</keyword>
<comment type="similarity">
    <text evidence="1">Belongs to the FlgM family.</text>
</comment>
<evidence type="ECO:0000256" key="5">
    <source>
        <dbReference type="ARBA" id="ARBA00023015"/>
    </source>
</evidence>
<evidence type="ECO:0000256" key="9">
    <source>
        <dbReference type="SAM" id="MobiDB-lite"/>
    </source>
</evidence>
<keyword evidence="11" id="KW-0969">Cilium</keyword>
<protein>
    <recommendedName>
        <fullName evidence="2">Negative regulator of flagellin synthesis</fullName>
    </recommendedName>
    <alternativeName>
        <fullName evidence="8">Anti-sigma-28 factor</fullName>
    </alternativeName>
</protein>
<keyword evidence="6" id="KW-0804">Transcription</keyword>
<organism evidence="11 12">
    <name type="scientific">Neptuniibacter pectenicola</name>
    <dbReference type="NCBI Taxonomy" id="1806669"/>
    <lineage>
        <taxon>Bacteria</taxon>
        <taxon>Pseudomonadati</taxon>
        <taxon>Pseudomonadota</taxon>
        <taxon>Gammaproteobacteria</taxon>
        <taxon>Oceanospirillales</taxon>
        <taxon>Oceanospirillaceae</taxon>
        <taxon>Neptuniibacter</taxon>
    </lineage>
</organism>